<dbReference type="RefSeq" id="WP_016474092.1">
    <property type="nucleotide sequence ID" value="NZ_KE150480.1"/>
</dbReference>
<comment type="caution">
    <text evidence="2">The sequence shown here is derived from an EMBL/GenBank/DDBJ whole genome shotgun (WGS) entry which is preliminary data.</text>
</comment>
<dbReference type="eggNOG" id="ENOG5032YZ0">
    <property type="taxonomic scope" value="Bacteria"/>
</dbReference>
<proteinExistence type="predicted"/>
<feature type="domain" description="Beta-ketoacyl synthase-like N-terminal" evidence="1">
    <location>
        <begin position="48"/>
        <end position="209"/>
    </location>
</feature>
<name>S3C0U3_9BURK</name>
<dbReference type="HOGENOM" id="CLU_086378_1_0_4"/>
<dbReference type="AlphaFoldDB" id="S3C0U3"/>
<dbReference type="PATRIC" id="fig|1203554.3.peg.749"/>
<dbReference type="Proteomes" id="UP000014400">
    <property type="component" value="Unassembled WGS sequence"/>
</dbReference>
<evidence type="ECO:0000313" key="3">
    <source>
        <dbReference type="Proteomes" id="UP000014400"/>
    </source>
</evidence>
<sequence length="281" mass="29439">MINCAQILAWSAWAPGLADRAAWLAALRTHGADFGLLSSEYAPLNAAEPKAPAVLVPPMLRRRLSPLGRAAAEAAAPLLAAAEDKNLPWVYASRWGDLQLAVDSLESVAAGGTVSPAAFSTSVHNAPPALLSIALGHTGNLTALAGGPFSLEAAFESAVGLLFEAPQVLLICADLKPPVQTNAAGVTHAVGLLLGRQHETADPNQWREVCAKGPCAALTTRPLSASETSDNRLDTLGGPSPALEVLAWLLGSDDRTFTHFDRHAAHIWAKTSRLEAETRHP</sequence>
<dbReference type="InterPro" id="IPR014030">
    <property type="entry name" value="Ketoacyl_synth_N"/>
</dbReference>
<dbReference type="Pfam" id="PF13723">
    <property type="entry name" value="Ketoacyl-synt_2"/>
    <property type="match status" value="1"/>
</dbReference>
<dbReference type="EMBL" id="ATCF01000012">
    <property type="protein sequence ID" value="EPD99947.1"/>
    <property type="molecule type" value="Genomic_DNA"/>
</dbReference>
<organism evidence="2 3">
    <name type="scientific">Sutterella wadsworthensis HGA0223</name>
    <dbReference type="NCBI Taxonomy" id="1203554"/>
    <lineage>
        <taxon>Bacteria</taxon>
        <taxon>Pseudomonadati</taxon>
        <taxon>Pseudomonadota</taxon>
        <taxon>Betaproteobacteria</taxon>
        <taxon>Burkholderiales</taxon>
        <taxon>Sutterellaceae</taxon>
        <taxon>Sutterella</taxon>
    </lineage>
</organism>
<accession>S3C0U3</accession>
<dbReference type="STRING" id="1203554.HMPREF1476_00753"/>
<evidence type="ECO:0000313" key="2">
    <source>
        <dbReference type="EMBL" id="EPD99947.1"/>
    </source>
</evidence>
<keyword evidence="3" id="KW-1185">Reference proteome</keyword>
<evidence type="ECO:0000259" key="1">
    <source>
        <dbReference type="Pfam" id="PF13723"/>
    </source>
</evidence>
<dbReference type="GeneID" id="64061426"/>
<protein>
    <recommendedName>
        <fullName evidence="1">Beta-ketoacyl synthase-like N-terminal domain-containing protein</fullName>
    </recommendedName>
</protein>
<gene>
    <name evidence="2" type="ORF">HMPREF1476_00753</name>
</gene>
<reference evidence="2 3" key="1">
    <citation type="submission" date="2013-04" db="EMBL/GenBank/DDBJ databases">
        <title>The Genome Sequence of Sutterella wadsworthensis HGA0223.</title>
        <authorList>
            <consortium name="The Broad Institute Genomics Platform"/>
            <person name="Earl A."/>
            <person name="Ward D."/>
            <person name="Feldgarden M."/>
            <person name="Gevers D."/>
            <person name="Schmidt T.M."/>
            <person name="Dover J."/>
            <person name="Dai D."/>
            <person name="Walker B."/>
            <person name="Young S."/>
            <person name="Zeng Q."/>
            <person name="Gargeya S."/>
            <person name="Fitzgerald M."/>
            <person name="Haas B."/>
            <person name="Abouelleil A."/>
            <person name="Allen A.W."/>
            <person name="Alvarado L."/>
            <person name="Arachchi H.M."/>
            <person name="Berlin A.M."/>
            <person name="Chapman S.B."/>
            <person name="Gainer-Dewar J."/>
            <person name="Goldberg J."/>
            <person name="Griggs A."/>
            <person name="Gujja S."/>
            <person name="Hansen M."/>
            <person name="Howarth C."/>
            <person name="Imamovic A."/>
            <person name="Ireland A."/>
            <person name="Larimer J."/>
            <person name="McCowan C."/>
            <person name="Murphy C."/>
            <person name="Pearson M."/>
            <person name="Poon T.W."/>
            <person name="Priest M."/>
            <person name="Roberts A."/>
            <person name="Saif S."/>
            <person name="Shea T."/>
            <person name="Sisk P."/>
            <person name="Sykes S."/>
            <person name="Wortman J."/>
            <person name="Nusbaum C."/>
            <person name="Birren B."/>
        </authorList>
    </citation>
    <scope>NUCLEOTIDE SEQUENCE [LARGE SCALE GENOMIC DNA]</scope>
    <source>
        <strain evidence="2 3">HGA0223</strain>
    </source>
</reference>